<dbReference type="InterPro" id="IPR011749">
    <property type="entry name" value="CHP02243"/>
</dbReference>
<evidence type="ECO:0000313" key="2">
    <source>
        <dbReference type="Proteomes" id="UP000267049"/>
    </source>
</evidence>
<organism evidence="1 2">
    <name type="scientific">Montanilutibacter psychrotolerans</name>
    <dbReference type="NCBI Taxonomy" id="1327343"/>
    <lineage>
        <taxon>Bacteria</taxon>
        <taxon>Pseudomonadati</taxon>
        <taxon>Pseudomonadota</taxon>
        <taxon>Gammaproteobacteria</taxon>
        <taxon>Lysobacterales</taxon>
        <taxon>Lysobacteraceae</taxon>
        <taxon>Montanilutibacter</taxon>
    </lineage>
</organism>
<accession>A0A3M8T4Z6</accession>
<gene>
    <name evidence="1" type="ORF">EER27_01870</name>
</gene>
<comment type="caution">
    <text evidence="1">The sequence shown here is derived from an EMBL/GenBank/DDBJ whole genome shotgun (WGS) entry which is preliminary data.</text>
</comment>
<dbReference type="OrthoDB" id="9027184at2"/>
<name>A0A3M8T4Z6_9GAMM</name>
<reference evidence="1 2" key="1">
    <citation type="submission" date="2018-11" db="EMBL/GenBank/DDBJ databases">
        <title>Lysobacter cryohumiis sp. nov., isolated from soil in the Tianshan Mountains, Xinjiang, China.</title>
        <authorList>
            <person name="Luo Y."/>
            <person name="Sheng H."/>
        </authorList>
    </citation>
    <scope>NUCLEOTIDE SEQUENCE [LARGE SCALE GENOMIC DNA]</scope>
    <source>
        <strain evidence="1 2">ZS60</strain>
    </source>
</reference>
<protein>
    <submittedName>
        <fullName evidence="1">Putative baseplate assembly protein</fullName>
    </submittedName>
</protein>
<dbReference type="NCBIfam" id="TIGR02243">
    <property type="entry name" value="putative baseplate assembly protein"/>
    <property type="match status" value="1"/>
</dbReference>
<dbReference type="EMBL" id="RIBS01000001">
    <property type="protein sequence ID" value="RNF86544.1"/>
    <property type="molecule type" value="Genomic_DNA"/>
</dbReference>
<proteinExistence type="predicted"/>
<evidence type="ECO:0000313" key="1">
    <source>
        <dbReference type="EMBL" id="RNF86544.1"/>
    </source>
</evidence>
<sequence>MPIVTPSLDDRRFDDLVEELIARIPAHTPEWTNPRLGDPGRTLVELFAWLGDTLLYRANLIPERQRLVFLKLLGQQLRAARPARAVVGLSFAQEDIAFATHLAPGARVAGPVPFETLAESTVLPVTAEAYCKRLLDAAESARMATVLQGLANIHRLTGAPRGYEASPVFDGGRALSEGIDVFAASADRALWLALFAPKAPSGTTQADFNVTVRKALGGGDSRVPELLSIGVVPALSVPAAFEDAGPRARVPVLWEIATHGRGSQDVDYLTLDPLPGSDTTAGLTRSGVLRLQLPDERQIAVPSNDVLANPRAGVGDTPPRLDDAEKAARLVAWLRVRPVPGEPDVKLRLSWIGINAVEVDQRVTLGGRVLGVSNGGADQEFRLPQGSVDGDALQVQVEEPGQGYRVWQRVDDLAAISSDPQAARMAAAFELDAEAGTLRFGDGVRGRAPEAQMRVRLASGRFGGGRAGNLPAGTLAELAAQRVEGGKAPPLKIHQPLATEGGEDAETIAEAEKRIPQLLRHRERAVTTEDYRRLAFETPGLQVGRVELLPRFKPRDRRFEVPGVVTVMALPSQALSLSAATPAGAANPRPDRPFIEALHAHLSERVPLTTELYVIGCEYVALGLAIGISIVDGHGRDKVLHDVREALRRLLWPLPPGGGEGRGWPLGRAVRDRELEVEISRVAGVREVSGVRLFERAPLPGGDDWRLVTVIPRDASQNLTLAAWQLPELLSVVVIDTGSGGVLPDNLRALPNPFADAQAVAVPVVPEVC</sequence>
<dbReference type="Proteomes" id="UP000267049">
    <property type="component" value="Unassembled WGS sequence"/>
</dbReference>
<dbReference type="RefSeq" id="WP_123086662.1">
    <property type="nucleotide sequence ID" value="NZ_RIBS01000001.1"/>
</dbReference>
<keyword evidence="2" id="KW-1185">Reference proteome</keyword>
<dbReference type="AlphaFoldDB" id="A0A3M8T4Z6"/>